<evidence type="ECO:0000256" key="8">
    <source>
        <dbReference type="RuleBase" id="RU362041"/>
    </source>
</evidence>
<keyword evidence="8" id="KW-0645">Protease</keyword>
<dbReference type="GO" id="GO:0006627">
    <property type="term" value="P:protein processing involved in protein targeting to mitochondrion"/>
    <property type="evidence" value="ECO:0007669"/>
    <property type="project" value="EnsemblFungi"/>
</dbReference>
<sequence>MAIAENIIFLKSTLSWTLRAGCFIHFFHSNIYEFKETRGESMLPTLNFKNDYVHCLKSYKYGRGCEIGDMVVALKPTDPDQRVCKRITGMAGDVVLIDPSSGSLDKYKHHDNRNNAAATAQSAATAAAETVKDAFNRYIVVPEGHVWVTGDNLSHSLDSRTYSVMPMGLIKGKIIAANDLNEDYRTWWGFRWMENTFVKETK</sequence>
<dbReference type="EC" id="3.4.21.-" evidence="8"/>
<dbReference type="PRINTS" id="PR00727">
    <property type="entry name" value="LEADERPTASE"/>
</dbReference>
<dbReference type="GO" id="GO:0006465">
    <property type="term" value="P:signal peptide processing"/>
    <property type="evidence" value="ECO:0007669"/>
    <property type="project" value="InterPro"/>
</dbReference>
<keyword evidence="3 8" id="KW-0378">Hydrolase</keyword>
<dbReference type="OrthoDB" id="308440at2759"/>
<dbReference type="NCBIfam" id="TIGR02227">
    <property type="entry name" value="sigpep_I_bact"/>
    <property type="match status" value="1"/>
</dbReference>
<dbReference type="CDD" id="cd06530">
    <property type="entry name" value="S26_SPase_I"/>
    <property type="match status" value="1"/>
</dbReference>
<feature type="domain" description="Peptidase S26" evidence="9">
    <location>
        <begin position="14"/>
        <end position="174"/>
    </location>
</feature>
<dbReference type="Proteomes" id="UP000094236">
    <property type="component" value="Unassembled WGS sequence"/>
</dbReference>
<dbReference type="InterPro" id="IPR000223">
    <property type="entry name" value="Pept_S26A_signal_pept_1"/>
</dbReference>
<feature type="active site" evidence="7">
    <location>
        <position position="85"/>
    </location>
</feature>
<dbReference type="PANTHER" id="PTHR12383:SF16">
    <property type="entry name" value="MITOCHONDRIAL INNER MEMBRANE PROTEASE SUBUNIT 1"/>
    <property type="match status" value="1"/>
</dbReference>
<name>A0A1E4TUV9_PACTA</name>
<dbReference type="EMBL" id="KV454014">
    <property type="protein sequence ID" value="ODV95524.1"/>
    <property type="molecule type" value="Genomic_DNA"/>
</dbReference>
<evidence type="ECO:0000256" key="2">
    <source>
        <dbReference type="ARBA" id="ARBA00022792"/>
    </source>
</evidence>
<keyword evidence="11" id="KW-1185">Reference proteome</keyword>
<feature type="active site" evidence="7">
    <location>
        <position position="41"/>
    </location>
</feature>
<dbReference type="GO" id="GO:0042720">
    <property type="term" value="C:mitochondrial inner membrane peptidase complex"/>
    <property type="evidence" value="ECO:0007669"/>
    <property type="project" value="EnsemblFungi"/>
</dbReference>
<evidence type="ECO:0000256" key="7">
    <source>
        <dbReference type="PIRSR" id="PIRSR600223-1"/>
    </source>
</evidence>
<evidence type="ECO:0000313" key="10">
    <source>
        <dbReference type="EMBL" id="ODV95524.1"/>
    </source>
</evidence>
<reference evidence="11" key="1">
    <citation type="submission" date="2016-05" db="EMBL/GenBank/DDBJ databases">
        <title>Comparative genomics of biotechnologically important yeasts.</title>
        <authorList>
            <consortium name="DOE Joint Genome Institute"/>
            <person name="Riley R."/>
            <person name="Haridas S."/>
            <person name="Wolfe K.H."/>
            <person name="Lopes M.R."/>
            <person name="Hittinger C.T."/>
            <person name="Goker M."/>
            <person name="Salamov A."/>
            <person name="Wisecaver J."/>
            <person name="Long T.M."/>
            <person name="Aerts A.L."/>
            <person name="Barry K."/>
            <person name="Choi C."/>
            <person name="Clum A."/>
            <person name="Coughlan A.Y."/>
            <person name="Deshpande S."/>
            <person name="Douglass A.P."/>
            <person name="Hanson S.J."/>
            <person name="Klenk H.-P."/>
            <person name="Labutti K."/>
            <person name="Lapidus A."/>
            <person name="Lindquist E."/>
            <person name="Lipzen A."/>
            <person name="Meier-Kolthoff J.P."/>
            <person name="Ohm R.A."/>
            <person name="Otillar R.P."/>
            <person name="Pangilinan J."/>
            <person name="Peng Y."/>
            <person name="Rokas A."/>
            <person name="Rosa C.A."/>
            <person name="Scheuner C."/>
            <person name="Sibirny A.A."/>
            <person name="Slot J.C."/>
            <person name="Stielow J.B."/>
            <person name="Sun H."/>
            <person name="Kurtzman C.P."/>
            <person name="Blackwell M."/>
            <person name="Grigoriev I.V."/>
            <person name="Jeffries T.W."/>
        </authorList>
    </citation>
    <scope>NUCLEOTIDE SEQUENCE [LARGE SCALE GENOMIC DNA]</scope>
    <source>
        <strain evidence="11">NRRL Y-2460</strain>
    </source>
</reference>
<dbReference type="GO" id="GO:0004252">
    <property type="term" value="F:serine-type endopeptidase activity"/>
    <property type="evidence" value="ECO:0007669"/>
    <property type="project" value="InterPro"/>
</dbReference>
<dbReference type="PANTHER" id="PTHR12383">
    <property type="entry name" value="PROTEASE FAMILY S26 MITOCHONDRIAL INNER MEMBRANE PROTEASE-RELATED"/>
    <property type="match status" value="1"/>
</dbReference>
<proteinExistence type="inferred from homology"/>
<gene>
    <name evidence="10" type="ORF">PACTADRAFT_34091</name>
</gene>
<comment type="subcellular location">
    <subcellularLocation>
        <location evidence="1 8">Mitochondrion inner membrane</location>
    </subcellularLocation>
</comment>
<evidence type="ECO:0000259" key="9">
    <source>
        <dbReference type="Pfam" id="PF10502"/>
    </source>
</evidence>
<protein>
    <recommendedName>
        <fullName evidence="8">Mitochondrial inner membrane protease subunit</fullName>
        <ecNumber evidence="8">3.4.21.-</ecNumber>
    </recommendedName>
</protein>
<keyword evidence="5" id="KW-0472">Membrane</keyword>
<evidence type="ECO:0000256" key="5">
    <source>
        <dbReference type="ARBA" id="ARBA00023136"/>
    </source>
</evidence>
<dbReference type="InterPro" id="IPR052064">
    <property type="entry name" value="Mito_IMP1_subunit"/>
</dbReference>
<accession>A0A1E4TUV9</accession>
<dbReference type="AlphaFoldDB" id="A0A1E4TUV9"/>
<dbReference type="InterPro" id="IPR019533">
    <property type="entry name" value="Peptidase_S26"/>
</dbReference>
<evidence type="ECO:0000313" key="11">
    <source>
        <dbReference type="Proteomes" id="UP000094236"/>
    </source>
</evidence>
<dbReference type="STRING" id="669874.A0A1E4TUV9"/>
<organism evidence="10 11">
    <name type="scientific">Pachysolen tannophilus NRRL Y-2460</name>
    <dbReference type="NCBI Taxonomy" id="669874"/>
    <lineage>
        <taxon>Eukaryota</taxon>
        <taxon>Fungi</taxon>
        <taxon>Dikarya</taxon>
        <taxon>Ascomycota</taxon>
        <taxon>Saccharomycotina</taxon>
        <taxon>Pichiomycetes</taxon>
        <taxon>Pachysolenaceae</taxon>
        <taxon>Pachysolen</taxon>
    </lineage>
</organism>
<evidence type="ECO:0000256" key="6">
    <source>
        <dbReference type="ARBA" id="ARBA00038445"/>
    </source>
</evidence>
<comment type="similarity">
    <text evidence="6">Belongs to the peptidase S26 family. IMP1 subfamily.</text>
</comment>
<evidence type="ECO:0000256" key="3">
    <source>
        <dbReference type="ARBA" id="ARBA00022801"/>
    </source>
</evidence>
<dbReference type="Pfam" id="PF10502">
    <property type="entry name" value="Peptidase_S26"/>
    <property type="match status" value="1"/>
</dbReference>
<dbReference type="Gene3D" id="2.10.109.10">
    <property type="entry name" value="Umud Fragment, subunit A"/>
    <property type="match status" value="1"/>
</dbReference>
<evidence type="ECO:0000256" key="4">
    <source>
        <dbReference type="ARBA" id="ARBA00023128"/>
    </source>
</evidence>
<keyword evidence="2 8" id="KW-0999">Mitochondrion inner membrane</keyword>
<dbReference type="SUPFAM" id="SSF51306">
    <property type="entry name" value="LexA/Signal peptidase"/>
    <property type="match status" value="1"/>
</dbReference>
<dbReference type="InterPro" id="IPR036286">
    <property type="entry name" value="LexA/Signal_pep-like_sf"/>
</dbReference>
<evidence type="ECO:0000256" key="1">
    <source>
        <dbReference type="ARBA" id="ARBA00004273"/>
    </source>
</evidence>
<keyword evidence="4 8" id="KW-0496">Mitochondrion</keyword>